<dbReference type="PANTHER" id="PTHR12903">
    <property type="entry name" value="MITOCHONDRIAL RIBOSOMAL PROTEIN L24"/>
    <property type="match status" value="1"/>
</dbReference>
<dbReference type="PROSITE" id="PS01108">
    <property type="entry name" value="RIBOSOMAL_L24"/>
    <property type="match status" value="1"/>
</dbReference>
<dbReference type="NCBIfam" id="TIGR01079">
    <property type="entry name" value="rplX_bact"/>
    <property type="match status" value="1"/>
</dbReference>
<evidence type="ECO:0000256" key="5">
    <source>
        <dbReference type="HAMAP-Rule" id="MF_01326"/>
    </source>
</evidence>
<comment type="function">
    <text evidence="5">One of two assembly initiator proteins, it binds directly to the 5'-end of the 23S rRNA, where it nucleates assembly of the 50S subunit.</text>
</comment>
<dbReference type="SMART" id="SM00739">
    <property type="entry name" value="KOW"/>
    <property type="match status" value="1"/>
</dbReference>
<accession>A0A2M8EXK4</accession>
<dbReference type="InterPro" id="IPR014722">
    <property type="entry name" value="Rib_uL2_dom2"/>
</dbReference>
<dbReference type="Gene3D" id="2.30.30.30">
    <property type="match status" value="1"/>
</dbReference>
<protein>
    <recommendedName>
        <fullName evidence="4 5">Large ribosomal subunit protein uL24</fullName>
    </recommendedName>
</protein>
<keyword evidence="5" id="KW-0699">rRNA-binding</keyword>
<evidence type="ECO:0000259" key="7">
    <source>
        <dbReference type="SMART" id="SM00739"/>
    </source>
</evidence>
<comment type="function">
    <text evidence="5">One of the proteins that surrounds the polypeptide exit tunnel on the outside of the subunit.</text>
</comment>
<dbReference type="InterPro" id="IPR005825">
    <property type="entry name" value="Ribosomal_uL24_CS"/>
</dbReference>
<dbReference type="GO" id="GO:0003735">
    <property type="term" value="F:structural constituent of ribosome"/>
    <property type="evidence" value="ECO:0007669"/>
    <property type="project" value="InterPro"/>
</dbReference>
<dbReference type="HAMAP" id="MF_01326_B">
    <property type="entry name" value="Ribosomal_uL24_B"/>
    <property type="match status" value="1"/>
</dbReference>
<proteinExistence type="inferred from homology"/>
<dbReference type="Pfam" id="PF00467">
    <property type="entry name" value="KOW"/>
    <property type="match status" value="1"/>
</dbReference>
<name>A0A2M8EXK4_9BACT</name>
<keyword evidence="5" id="KW-0694">RNA-binding</keyword>
<evidence type="ECO:0000256" key="6">
    <source>
        <dbReference type="RuleBase" id="RU003477"/>
    </source>
</evidence>
<comment type="similarity">
    <text evidence="1 5 6">Belongs to the universal ribosomal protein uL24 family.</text>
</comment>
<reference evidence="9" key="1">
    <citation type="submission" date="2017-09" db="EMBL/GenBank/DDBJ databases">
        <title>Depth-based differentiation of microbial function through sediment-hosted aquifers and enrichment of novel symbionts in the deep terrestrial subsurface.</title>
        <authorList>
            <person name="Probst A.J."/>
            <person name="Ladd B."/>
            <person name="Jarett J.K."/>
            <person name="Geller-Mcgrath D.E."/>
            <person name="Sieber C.M.K."/>
            <person name="Emerson J.B."/>
            <person name="Anantharaman K."/>
            <person name="Thomas B.C."/>
            <person name="Malmstrom R."/>
            <person name="Stieglmeier M."/>
            <person name="Klingl A."/>
            <person name="Woyke T."/>
            <person name="Ryan C.M."/>
            <person name="Banfield J.F."/>
        </authorList>
    </citation>
    <scope>NUCLEOTIDE SEQUENCE [LARGE SCALE GENOMIC DNA]</scope>
</reference>
<comment type="subunit">
    <text evidence="5">Part of the 50S ribosomal subunit.</text>
</comment>
<evidence type="ECO:0000256" key="2">
    <source>
        <dbReference type="ARBA" id="ARBA00022980"/>
    </source>
</evidence>
<comment type="caution">
    <text evidence="8">The sequence shown here is derived from an EMBL/GenBank/DDBJ whole genome shotgun (WGS) entry which is preliminary data.</text>
</comment>
<dbReference type="InterPro" id="IPR057264">
    <property type="entry name" value="Ribosomal_uL24_C"/>
</dbReference>
<dbReference type="InterPro" id="IPR005824">
    <property type="entry name" value="KOW"/>
</dbReference>
<dbReference type="Proteomes" id="UP000231383">
    <property type="component" value="Unassembled WGS sequence"/>
</dbReference>
<dbReference type="InterPro" id="IPR041988">
    <property type="entry name" value="Ribosomal_uL24_KOW"/>
</dbReference>
<evidence type="ECO:0000313" key="9">
    <source>
        <dbReference type="Proteomes" id="UP000231383"/>
    </source>
</evidence>
<evidence type="ECO:0000256" key="1">
    <source>
        <dbReference type="ARBA" id="ARBA00010618"/>
    </source>
</evidence>
<dbReference type="GO" id="GO:0006412">
    <property type="term" value="P:translation"/>
    <property type="evidence" value="ECO:0007669"/>
    <property type="project" value="UniProtKB-UniRule"/>
</dbReference>
<dbReference type="Pfam" id="PF17136">
    <property type="entry name" value="ribosomal_L24"/>
    <property type="match status" value="1"/>
</dbReference>
<dbReference type="SUPFAM" id="SSF50104">
    <property type="entry name" value="Translation proteins SH3-like domain"/>
    <property type="match status" value="1"/>
</dbReference>
<gene>
    <name evidence="5" type="primary">rplX</name>
    <name evidence="8" type="ORF">CO051_05015</name>
</gene>
<keyword evidence="3 5" id="KW-0687">Ribonucleoprotein</keyword>
<evidence type="ECO:0000256" key="4">
    <source>
        <dbReference type="ARBA" id="ARBA00035206"/>
    </source>
</evidence>
<evidence type="ECO:0000313" key="8">
    <source>
        <dbReference type="EMBL" id="PJC30756.1"/>
    </source>
</evidence>
<dbReference type="CDD" id="cd06089">
    <property type="entry name" value="KOW_RPL26"/>
    <property type="match status" value="1"/>
</dbReference>
<dbReference type="EMBL" id="PFSC01000127">
    <property type="protein sequence ID" value="PJC30756.1"/>
    <property type="molecule type" value="Genomic_DNA"/>
</dbReference>
<feature type="domain" description="KOW" evidence="7">
    <location>
        <begin position="2"/>
        <end position="29"/>
    </location>
</feature>
<dbReference type="InterPro" id="IPR008991">
    <property type="entry name" value="Translation_prot_SH3-like_sf"/>
</dbReference>
<evidence type="ECO:0000256" key="3">
    <source>
        <dbReference type="ARBA" id="ARBA00023274"/>
    </source>
</evidence>
<keyword evidence="2 5" id="KW-0689">Ribosomal protein</keyword>
<dbReference type="AlphaFoldDB" id="A0A2M8EXK4"/>
<dbReference type="InterPro" id="IPR003256">
    <property type="entry name" value="Ribosomal_uL24"/>
</dbReference>
<organism evidence="8 9">
    <name type="scientific">Candidatus Roizmanbacteria bacterium CG_4_9_14_0_2_um_filter_39_13</name>
    <dbReference type="NCBI Taxonomy" id="1974839"/>
    <lineage>
        <taxon>Bacteria</taxon>
        <taxon>Candidatus Roizmaniibacteriota</taxon>
    </lineage>
</organism>
<sequence length="101" mass="11454">MKIKKGDTIQVITGKDKGRTGKVERVYPKSEKILVEGMNMYKKHVAKSEQMPKGGVVDLSRPLRISNAMFLCPKCKKPSRVGYKIVDTKKIRICKKCTKEV</sequence>
<dbReference type="GO" id="GO:1990904">
    <property type="term" value="C:ribonucleoprotein complex"/>
    <property type="evidence" value="ECO:0007669"/>
    <property type="project" value="UniProtKB-KW"/>
</dbReference>
<dbReference type="GO" id="GO:0019843">
    <property type="term" value="F:rRNA binding"/>
    <property type="evidence" value="ECO:0007669"/>
    <property type="project" value="UniProtKB-UniRule"/>
</dbReference>
<dbReference type="GO" id="GO:0005840">
    <property type="term" value="C:ribosome"/>
    <property type="evidence" value="ECO:0007669"/>
    <property type="project" value="UniProtKB-KW"/>
</dbReference>